<sequence length="114" mass="12828">MPKWSWFLCAILLGIILGVSSINWSKVMTYGVWALVLVVLVYASSRVSRDVRVSTYAGVVLWTTALIVYEGLGDWHLRQRWRYPIDWTSIGLGLLLIAVFGLPGSYLIARNAAR</sequence>
<dbReference type="EMBL" id="PXYW01000026">
    <property type="protein sequence ID" value="PSR33149.1"/>
    <property type="molecule type" value="Genomic_DNA"/>
</dbReference>
<dbReference type="AlphaFoldDB" id="A0A2T2XF88"/>
<gene>
    <name evidence="2" type="ORF">C7B46_11310</name>
</gene>
<keyword evidence="1" id="KW-1133">Transmembrane helix</keyword>
<feature type="transmembrane region" description="Helical" evidence="1">
    <location>
        <begin position="51"/>
        <end position="69"/>
    </location>
</feature>
<feature type="transmembrane region" description="Helical" evidence="1">
    <location>
        <begin position="89"/>
        <end position="109"/>
    </location>
</feature>
<evidence type="ECO:0000256" key="1">
    <source>
        <dbReference type="SAM" id="Phobius"/>
    </source>
</evidence>
<name>A0A2T2XF88_9FIRM</name>
<reference evidence="2 3" key="1">
    <citation type="journal article" date="2014" name="BMC Genomics">
        <title>Comparison of environmental and isolate Sulfobacillus genomes reveals diverse carbon, sulfur, nitrogen, and hydrogen metabolisms.</title>
        <authorList>
            <person name="Justice N.B."/>
            <person name="Norman A."/>
            <person name="Brown C.T."/>
            <person name="Singh A."/>
            <person name="Thomas B.C."/>
            <person name="Banfield J.F."/>
        </authorList>
    </citation>
    <scope>NUCLEOTIDE SEQUENCE [LARGE SCALE GENOMIC DNA]</scope>
    <source>
        <strain evidence="2">AMDSBA4</strain>
    </source>
</reference>
<protein>
    <submittedName>
        <fullName evidence="2">Uncharacterized protein</fullName>
    </submittedName>
</protein>
<evidence type="ECO:0000313" key="3">
    <source>
        <dbReference type="Proteomes" id="UP000242972"/>
    </source>
</evidence>
<comment type="caution">
    <text evidence="2">The sequence shown here is derived from an EMBL/GenBank/DDBJ whole genome shotgun (WGS) entry which is preliminary data.</text>
</comment>
<evidence type="ECO:0000313" key="2">
    <source>
        <dbReference type="EMBL" id="PSR33149.1"/>
    </source>
</evidence>
<organism evidence="2 3">
    <name type="scientific">Sulfobacillus benefaciens</name>
    <dbReference type="NCBI Taxonomy" id="453960"/>
    <lineage>
        <taxon>Bacteria</taxon>
        <taxon>Bacillati</taxon>
        <taxon>Bacillota</taxon>
        <taxon>Clostridia</taxon>
        <taxon>Eubacteriales</taxon>
        <taxon>Clostridiales Family XVII. Incertae Sedis</taxon>
        <taxon>Sulfobacillus</taxon>
    </lineage>
</organism>
<dbReference type="Proteomes" id="UP000242972">
    <property type="component" value="Unassembled WGS sequence"/>
</dbReference>
<keyword evidence="1" id="KW-0472">Membrane</keyword>
<feature type="transmembrane region" description="Helical" evidence="1">
    <location>
        <begin position="28"/>
        <end position="44"/>
    </location>
</feature>
<proteinExistence type="predicted"/>
<keyword evidence="1" id="KW-0812">Transmembrane</keyword>
<accession>A0A2T2XF88</accession>